<comment type="similarity">
    <text evidence="3">Belongs to the transpeptidase family.</text>
</comment>
<feature type="transmembrane region" description="Helical" evidence="11">
    <location>
        <begin position="17"/>
        <end position="36"/>
    </location>
</feature>
<dbReference type="InterPro" id="IPR012338">
    <property type="entry name" value="Beta-lactam/transpept-like"/>
</dbReference>
<dbReference type="InterPro" id="IPR050515">
    <property type="entry name" value="Beta-lactam/transpept"/>
</dbReference>
<evidence type="ECO:0000256" key="11">
    <source>
        <dbReference type="SAM" id="Phobius"/>
    </source>
</evidence>
<evidence type="ECO:0000256" key="8">
    <source>
        <dbReference type="ARBA" id="ARBA00022989"/>
    </source>
</evidence>
<dbReference type="GO" id="GO:0005886">
    <property type="term" value="C:plasma membrane"/>
    <property type="evidence" value="ECO:0007669"/>
    <property type="project" value="UniProtKB-SubCell"/>
</dbReference>
<dbReference type="Gene3D" id="3.40.710.10">
    <property type="entry name" value="DD-peptidase/beta-lactamase superfamily"/>
    <property type="match status" value="1"/>
</dbReference>
<evidence type="ECO:0000256" key="2">
    <source>
        <dbReference type="ARBA" id="ARBA00004236"/>
    </source>
</evidence>
<evidence type="ECO:0000259" key="13">
    <source>
        <dbReference type="Pfam" id="PF03717"/>
    </source>
</evidence>
<keyword evidence="8 11" id="KW-1133">Transmembrane helix</keyword>
<reference evidence="14 15" key="1">
    <citation type="submission" date="2017-02" db="EMBL/GenBank/DDBJ databases">
        <authorList>
            <person name="Peterson S.W."/>
        </authorList>
    </citation>
    <scope>NUCLEOTIDE SEQUENCE [LARGE SCALE GENOMIC DNA]</scope>
    <source>
        <strain evidence="14 15">ATCC 35992</strain>
    </source>
</reference>
<dbReference type="PANTHER" id="PTHR30627:SF2">
    <property type="entry name" value="PEPTIDOGLYCAN D,D-TRANSPEPTIDASE MRDA"/>
    <property type="match status" value="1"/>
</dbReference>
<keyword evidence="6" id="KW-0133">Cell shape</keyword>
<evidence type="ECO:0000313" key="15">
    <source>
        <dbReference type="Proteomes" id="UP000190814"/>
    </source>
</evidence>
<dbReference type="GO" id="GO:0008360">
    <property type="term" value="P:regulation of cell shape"/>
    <property type="evidence" value="ECO:0007669"/>
    <property type="project" value="UniProtKB-KW"/>
</dbReference>
<keyword evidence="9 11" id="KW-0472">Membrane</keyword>
<evidence type="ECO:0000256" key="6">
    <source>
        <dbReference type="ARBA" id="ARBA00022960"/>
    </source>
</evidence>
<dbReference type="SUPFAM" id="SSF56601">
    <property type="entry name" value="beta-lactamase/transpeptidase-like"/>
    <property type="match status" value="1"/>
</dbReference>
<dbReference type="GO" id="GO:0008658">
    <property type="term" value="F:penicillin binding"/>
    <property type="evidence" value="ECO:0007669"/>
    <property type="project" value="InterPro"/>
</dbReference>
<protein>
    <submittedName>
        <fullName evidence="14">Penicillin-binding protein 2</fullName>
    </submittedName>
</protein>
<dbReference type="GO" id="GO:0071555">
    <property type="term" value="P:cell wall organization"/>
    <property type="evidence" value="ECO:0007669"/>
    <property type="project" value="UniProtKB-KW"/>
</dbReference>
<dbReference type="RefSeq" id="WP_078765123.1">
    <property type="nucleotide sequence ID" value="NZ_FUXZ01000002.1"/>
</dbReference>
<organism evidence="14 15">
    <name type="scientific">Eubacterium uniforme</name>
    <dbReference type="NCBI Taxonomy" id="39495"/>
    <lineage>
        <taxon>Bacteria</taxon>
        <taxon>Bacillati</taxon>
        <taxon>Bacillota</taxon>
        <taxon>Clostridia</taxon>
        <taxon>Eubacteriales</taxon>
        <taxon>Eubacteriaceae</taxon>
        <taxon>Eubacterium</taxon>
    </lineage>
</organism>
<dbReference type="InterPro" id="IPR036138">
    <property type="entry name" value="PBP_dimer_sf"/>
</dbReference>
<evidence type="ECO:0000256" key="1">
    <source>
        <dbReference type="ARBA" id="ARBA00004167"/>
    </source>
</evidence>
<evidence type="ECO:0000256" key="9">
    <source>
        <dbReference type="ARBA" id="ARBA00023136"/>
    </source>
</evidence>
<dbReference type="SUPFAM" id="SSF56519">
    <property type="entry name" value="Penicillin binding protein dimerisation domain"/>
    <property type="match status" value="1"/>
</dbReference>
<gene>
    <name evidence="14" type="ORF">SAMN02745111_00233</name>
</gene>
<feature type="domain" description="Penicillin-binding protein dimerisation" evidence="13">
    <location>
        <begin position="61"/>
        <end position="316"/>
    </location>
</feature>
<dbReference type="Gene3D" id="1.10.10.1230">
    <property type="entry name" value="Penicillin-binding protein, N-terminal non-catalytic domain, head sub-domain"/>
    <property type="match status" value="1"/>
</dbReference>
<dbReference type="GO" id="GO:0009252">
    <property type="term" value="P:peptidoglycan biosynthetic process"/>
    <property type="evidence" value="ECO:0007669"/>
    <property type="project" value="UniProtKB-KW"/>
</dbReference>
<dbReference type="STRING" id="39495.SAMN02745111_00233"/>
<keyword evidence="10" id="KW-0961">Cell wall biogenesis/degradation</keyword>
<keyword evidence="5 11" id="KW-0812">Transmembrane</keyword>
<evidence type="ECO:0000259" key="12">
    <source>
        <dbReference type="Pfam" id="PF00905"/>
    </source>
</evidence>
<accession>A0A1T4V5P9</accession>
<evidence type="ECO:0000256" key="3">
    <source>
        <dbReference type="ARBA" id="ARBA00007171"/>
    </source>
</evidence>
<dbReference type="Gene3D" id="3.90.1310.10">
    <property type="entry name" value="Penicillin-binding protein 2a (Domain 2)"/>
    <property type="match status" value="1"/>
</dbReference>
<dbReference type="Proteomes" id="UP000190814">
    <property type="component" value="Unassembled WGS sequence"/>
</dbReference>
<comment type="subcellular location">
    <subcellularLocation>
        <location evidence="2">Cell membrane</location>
    </subcellularLocation>
    <subcellularLocation>
        <location evidence="1">Membrane</location>
        <topology evidence="1">Single-pass membrane protein</topology>
    </subcellularLocation>
</comment>
<evidence type="ECO:0000256" key="10">
    <source>
        <dbReference type="ARBA" id="ARBA00023316"/>
    </source>
</evidence>
<proteinExistence type="inferred from homology"/>
<dbReference type="GO" id="GO:0071972">
    <property type="term" value="F:peptidoglycan L,D-transpeptidase activity"/>
    <property type="evidence" value="ECO:0007669"/>
    <property type="project" value="TreeGrafter"/>
</dbReference>
<keyword evidence="4" id="KW-1003">Cell membrane</keyword>
<evidence type="ECO:0000256" key="7">
    <source>
        <dbReference type="ARBA" id="ARBA00022984"/>
    </source>
</evidence>
<feature type="domain" description="Penicillin-binding protein transpeptidase" evidence="12">
    <location>
        <begin position="610"/>
        <end position="929"/>
    </location>
</feature>
<dbReference type="Pfam" id="PF00905">
    <property type="entry name" value="Transpeptidase"/>
    <property type="match status" value="1"/>
</dbReference>
<sequence>MIRDFLDVVANIFKSRILYVMIIIVALFASLVVRLFNLQIYNEDYYMSTYIKKAEKTIYNQATRGKIFDRNGNLLAYNELAYAVTIEDTLENNGKRSEKLNNIILNAIKIIEKNGDSIVYDFGIGVKKDGKIEYTMESPSAIKTFLINVYGSKELKDTKGRDISNASAKEVFDYLVRDKYEIDTGLGAEYDIKVAMIRYKLSLNNYQKYMATVLALNVSDKTVAAISESKADIRGVNVTQQSIRKYNEAEYFAPVIGYTGTISPDQLEKFTQDDQDYMPNDVVGKSGIEESFEYQLSGDRGSQTVFVDSVGKVVDVIKKEESNTGNSIYLTLDTDLTKATYKLLEQKIAGILSNQLVAYDIDFKKKAKEPYKASKKKKDEKIVVSIRQVYFQMINNNVLDLRHFGKKNASSVEKKMYKAYKNKTENILQKIESLMTDSPENYDKLDNEYQEYCDFVFNGLVDDNIIMKSMLDSSDETYSKWLDGKNSLKEMIMYCVSMNWINVANLELESDYVTADETYKAIIDYTKKMAKKSDDFAKLIYCYCLYDGSVSGTDICIALYDQGVIKKDENDKWYNNLQSYDKSVAYKFMKHQIDNLVITPAMVALDPCSGSTVVTNPNTGEVLALVTYPSYDNNKLSGSIDNKYWQKLVDDESAPIYNRATQTTTAPGSAFKMVSAMTGLEDGYISTDSTYVCKGEFTEITPHAKCWIYPNAHGSENVVEAIKDSCNYFFYNLAYDMSFASDGETYDSAIGLKKLEKYATSLGLNEKAGLEITEKEPKFSTESSVRSAIGQGSHGYTCSNLARYVSTLANGGKNYSLTLFLKEVTEDGEEVTKNKKKLENTVEAKQSTWDAIHKGMRLVCSDGTVRSIYSKMKIEVAGKTGTAEENKKRNTHSVFVCYAPYKNPEIALSTVIPYGDASSNASEVARDVIRYKYGELKLEDILKGKANKPEVGSSHD</sequence>
<evidence type="ECO:0000256" key="5">
    <source>
        <dbReference type="ARBA" id="ARBA00022692"/>
    </source>
</evidence>
<dbReference type="Pfam" id="PF03717">
    <property type="entry name" value="PBP_dimer"/>
    <property type="match status" value="1"/>
</dbReference>
<dbReference type="OrthoDB" id="9757901at2"/>
<evidence type="ECO:0000256" key="4">
    <source>
        <dbReference type="ARBA" id="ARBA00022475"/>
    </source>
</evidence>
<keyword evidence="15" id="KW-1185">Reference proteome</keyword>
<keyword evidence="7" id="KW-0573">Peptidoglycan synthesis</keyword>
<dbReference type="AlphaFoldDB" id="A0A1T4V5P9"/>
<dbReference type="PANTHER" id="PTHR30627">
    <property type="entry name" value="PEPTIDOGLYCAN D,D-TRANSPEPTIDASE"/>
    <property type="match status" value="1"/>
</dbReference>
<dbReference type="InterPro" id="IPR005311">
    <property type="entry name" value="PBP_dimer"/>
</dbReference>
<dbReference type="EMBL" id="FUXZ01000002">
    <property type="protein sequence ID" value="SKA60279.1"/>
    <property type="molecule type" value="Genomic_DNA"/>
</dbReference>
<evidence type="ECO:0000313" key="14">
    <source>
        <dbReference type="EMBL" id="SKA60279.1"/>
    </source>
</evidence>
<name>A0A1T4V5P9_9FIRM</name>
<dbReference type="InterPro" id="IPR001460">
    <property type="entry name" value="PCN-bd_Tpept"/>
</dbReference>